<keyword evidence="3 11" id="KW-0597">Phosphoprotein</keyword>
<comment type="caution">
    <text evidence="18">The sequence shown here is derived from an EMBL/GenBank/DDBJ whole genome shotgun (WGS) entry which is preliminary data.</text>
</comment>
<dbReference type="InterPro" id="IPR005467">
    <property type="entry name" value="His_kinase_dom"/>
</dbReference>
<evidence type="ECO:0000256" key="11">
    <source>
        <dbReference type="PROSITE-ProRule" id="PRU00169"/>
    </source>
</evidence>
<keyword evidence="13" id="KW-0812">Transmembrane</keyword>
<evidence type="ECO:0000256" key="10">
    <source>
        <dbReference type="ARBA" id="ARBA00068150"/>
    </source>
</evidence>
<evidence type="ECO:0000259" key="15">
    <source>
        <dbReference type="PROSITE" id="PS50110"/>
    </source>
</evidence>
<dbReference type="RefSeq" id="WP_146105470.1">
    <property type="nucleotide sequence ID" value="NZ_BMYG01000002.1"/>
</dbReference>
<reference evidence="18 19" key="1">
    <citation type="submission" date="2016-12" db="EMBL/GenBank/DDBJ databases">
        <title>Diversity of luminous bacteria.</title>
        <authorList>
            <person name="Yoshizawa S."/>
            <person name="Kogure K."/>
        </authorList>
    </citation>
    <scope>NUCLEOTIDE SEQUENCE [LARGE SCALE GENOMIC DNA]</scope>
    <source>
        <strain evidence="18 19">SA4-48</strain>
    </source>
</reference>
<dbReference type="InterPro" id="IPR036097">
    <property type="entry name" value="HisK_dim/P_sf"/>
</dbReference>
<protein>
    <recommendedName>
        <fullName evidence="10">Sensory/regulatory protein RpfC</fullName>
        <ecNumber evidence="2">2.7.13.3</ecNumber>
    </recommendedName>
</protein>
<feature type="transmembrane region" description="Helical" evidence="13">
    <location>
        <begin position="520"/>
        <end position="539"/>
    </location>
</feature>
<dbReference type="Gene3D" id="3.40.50.2300">
    <property type="match status" value="2"/>
</dbReference>
<dbReference type="InterPro" id="IPR001789">
    <property type="entry name" value="Sig_transdc_resp-reg_receiver"/>
</dbReference>
<dbReference type="PROSITE" id="PS50113">
    <property type="entry name" value="PAC"/>
    <property type="match status" value="1"/>
</dbReference>
<feature type="domain" description="Response regulatory" evidence="15">
    <location>
        <begin position="1091"/>
        <end position="1210"/>
    </location>
</feature>
<evidence type="ECO:0000256" key="13">
    <source>
        <dbReference type="SAM" id="Phobius"/>
    </source>
</evidence>
<dbReference type="Pfam" id="PF00512">
    <property type="entry name" value="HisKA"/>
    <property type="match status" value="1"/>
</dbReference>
<dbReference type="SUPFAM" id="SSF53850">
    <property type="entry name" value="Periplasmic binding protein-like II"/>
    <property type="match status" value="2"/>
</dbReference>
<accession>A0A2S7UUC0</accession>
<evidence type="ECO:0000259" key="17">
    <source>
        <dbReference type="PROSITE" id="PS50113"/>
    </source>
</evidence>
<evidence type="ECO:0000256" key="2">
    <source>
        <dbReference type="ARBA" id="ARBA00012438"/>
    </source>
</evidence>
<dbReference type="Gene3D" id="3.30.450.20">
    <property type="entry name" value="PAS domain"/>
    <property type="match status" value="1"/>
</dbReference>
<dbReference type="Gene3D" id="1.10.287.130">
    <property type="match status" value="1"/>
</dbReference>
<evidence type="ECO:0000313" key="18">
    <source>
        <dbReference type="EMBL" id="PQJ53533.1"/>
    </source>
</evidence>
<dbReference type="InterPro" id="IPR001610">
    <property type="entry name" value="PAC"/>
</dbReference>
<keyword evidence="8" id="KW-0902">Two-component regulatory system</keyword>
<dbReference type="InterPro" id="IPR003661">
    <property type="entry name" value="HisK_dim/P_dom"/>
</dbReference>
<dbReference type="Pfam" id="PF13426">
    <property type="entry name" value="PAS_9"/>
    <property type="match status" value="1"/>
</dbReference>
<evidence type="ECO:0000256" key="7">
    <source>
        <dbReference type="ARBA" id="ARBA00022840"/>
    </source>
</evidence>
<dbReference type="SMART" id="SM00388">
    <property type="entry name" value="HisKA"/>
    <property type="match status" value="1"/>
</dbReference>
<evidence type="ECO:0000256" key="4">
    <source>
        <dbReference type="ARBA" id="ARBA00022679"/>
    </source>
</evidence>
<keyword evidence="5" id="KW-0547">Nucleotide-binding</keyword>
<name>A0A2S7UUC0_9GAMM</name>
<evidence type="ECO:0000256" key="6">
    <source>
        <dbReference type="ARBA" id="ARBA00022777"/>
    </source>
</evidence>
<keyword evidence="7" id="KW-0067">ATP-binding</keyword>
<dbReference type="FunFam" id="1.10.287.130:FF:000002">
    <property type="entry name" value="Two-component osmosensing histidine kinase"/>
    <property type="match status" value="1"/>
</dbReference>
<comment type="catalytic activity">
    <reaction evidence="1">
        <text>ATP + protein L-histidine = ADP + protein N-phospho-L-histidine.</text>
        <dbReference type="EC" id="2.7.13.3"/>
    </reaction>
</comment>
<dbReference type="SMART" id="SM00062">
    <property type="entry name" value="PBPb"/>
    <property type="match status" value="2"/>
</dbReference>
<keyword evidence="13" id="KW-0472">Membrane</keyword>
<dbReference type="InterPro" id="IPR001638">
    <property type="entry name" value="Solute-binding_3/MltF_N"/>
</dbReference>
<feature type="domain" description="Response regulatory" evidence="15">
    <location>
        <begin position="945"/>
        <end position="1067"/>
    </location>
</feature>
<dbReference type="Pfam" id="PF00497">
    <property type="entry name" value="SBP_bac_3"/>
    <property type="match status" value="2"/>
</dbReference>
<proteinExistence type="predicted"/>
<dbReference type="InterPro" id="IPR011006">
    <property type="entry name" value="CheY-like_superfamily"/>
</dbReference>
<dbReference type="PROSITE" id="PS50109">
    <property type="entry name" value="HIS_KIN"/>
    <property type="match status" value="1"/>
</dbReference>
<evidence type="ECO:0000256" key="3">
    <source>
        <dbReference type="ARBA" id="ARBA00022553"/>
    </source>
</evidence>
<evidence type="ECO:0000256" key="8">
    <source>
        <dbReference type="ARBA" id="ARBA00023012"/>
    </source>
</evidence>
<dbReference type="NCBIfam" id="TIGR00229">
    <property type="entry name" value="sensory_box"/>
    <property type="match status" value="1"/>
</dbReference>
<dbReference type="CDD" id="cd00130">
    <property type="entry name" value="PAS"/>
    <property type="match status" value="1"/>
</dbReference>
<dbReference type="SMART" id="SM00086">
    <property type="entry name" value="PAC"/>
    <property type="match status" value="1"/>
</dbReference>
<keyword evidence="19" id="KW-1185">Reference proteome</keyword>
<dbReference type="FunFam" id="3.30.565.10:FF:000010">
    <property type="entry name" value="Sensor histidine kinase RcsC"/>
    <property type="match status" value="1"/>
</dbReference>
<dbReference type="Pfam" id="PF00072">
    <property type="entry name" value="Response_reg"/>
    <property type="match status" value="2"/>
</dbReference>
<dbReference type="EMBL" id="MSCH01000003">
    <property type="protein sequence ID" value="PQJ53533.1"/>
    <property type="molecule type" value="Genomic_DNA"/>
</dbReference>
<dbReference type="Pfam" id="PF02518">
    <property type="entry name" value="HATPase_c"/>
    <property type="match status" value="1"/>
</dbReference>
<dbReference type="Proteomes" id="UP000239007">
    <property type="component" value="Unassembled WGS sequence"/>
</dbReference>
<dbReference type="Gene3D" id="3.40.190.10">
    <property type="entry name" value="Periplasmic binding protein-like II"/>
    <property type="match status" value="4"/>
</dbReference>
<keyword evidence="13" id="KW-1133">Transmembrane helix</keyword>
<comment type="subunit">
    <text evidence="9">At low DSF concentrations, interacts with RpfF.</text>
</comment>
<feature type="domain" description="Histidine kinase" evidence="14">
    <location>
        <begin position="707"/>
        <end position="928"/>
    </location>
</feature>
<dbReference type="InterPro" id="IPR035965">
    <property type="entry name" value="PAS-like_dom_sf"/>
</dbReference>
<dbReference type="InterPro" id="IPR036890">
    <property type="entry name" value="HATPase_C_sf"/>
</dbReference>
<feature type="region of interest" description="Disordered" evidence="12">
    <location>
        <begin position="1"/>
        <end position="20"/>
    </location>
</feature>
<evidence type="ECO:0000313" key="19">
    <source>
        <dbReference type="Proteomes" id="UP000239007"/>
    </source>
</evidence>
<dbReference type="CDD" id="cd00082">
    <property type="entry name" value="HisKA"/>
    <property type="match status" value="1"/>
</dbReference>
<evidence type="ECO:0000256" key="1">
    <source>
        <dbReference type="ARBA" id="ARBA00000085"/>
    </source>
</evidence>
<dbReference type="Gene3D" id="3.30.565.10">
    <property type="entry name" value="Histidine kinase-like ATPase, C-terminal domain"/>
    <property type="match status" value="1"/>
</dbReference>
<dbReference type="InterPro" id="IPR004358">
    <property type="entry name" value="Sig_transdc_His_kin-like_C"/>
</dbReference>
<dbReference type="PROSITE" id="PS50110">
    <property type="entry name" value="RESPONSE_REGULATORY"/>
    <property type="match status" value="2"/>
</dbReference>
<sequence>MLSAEQSPEPSAEQGIEPSVELRQKIPAKYKQELFAGQGQDPSEVLTVVGLSENLPFSFILPDGTFSGLYIEFWKLWSKTNGVPIRFVMAPLQDSLELIKQKNTIHSGLFRTDARAEWADFSLPIHNVQTGIIYNRSISEKSKLRDLKYLVISAQRNSYQEFYVREKYPEIELSTFSNLDEGIEQLVDNKIQAVIAELPSAFAHIAKKGLSGVFTISNEVIVSNNVFALMAKGQPELLAKVNAGIENIPINKIIDLEKKWQPRLKPFFETESTVSTLTGAERKWLSQHASFSLGIDSQWAPFESLNELGEHSGITADYIKYAEQELNIDFTPTLGMTWYEGFEQFNQGKIDIMSAVFYTEERAKTINYTNAYFDIPSVLVIKKTAFYAENLASLGGKKLGIVEGYVFKNLIHQDHPTINIVDVNSVEDGLRKLQSGEIDAFIDSIAVINYEINENEINDLVITSFTPYTLELNMAVRKGLEPLVSILNKTFAAMTEKQKSAIANNWLSIHVQSGTKLSTIIAWVLPITSLLILIIVIFFRMNKRLKVEIDARVVNEQKRITAQQDLAAQKTAMDQHSLVYVTDVNGIITYVNNKFCASSGYSREELIGQNHDILNPSDHSKDYWRNMLLGVSKDEFWHDEVRNKAKNGQLYWVDTTIVPLYDNQQQLSGFTSISTDITHQKEIIARLAEAKKQAEVANESKTNFLANMSHEIRTPMNGVIGMTNLLLDTQLNPEQSGFAKTVRNSAESLLSVINDILDYSKVEAGMLELEPLEFDLSVLLHDLGSSLAFQAHNKGLELICPANLMPSQSFIGDPGRIRQILNNLVGNAIKFTEQGEVSVHCKVQGASLNSTTLFFEVTDTGIGLSQEDQNKLFERFSQADGSTTRKYGGTGLGLSISKQLVELMGGKIGINSVKGEGSTFWFTVNVANSSKKLITESYDSLKDQKILVVDDNLTNRTLLGLLLTKWKVEHTLVDSGPLALEALRQAVEKDVPYNIAILDMQMPEMNGFQLAEKIKQDSRLCSDLSLMMLTSQGKRGDATKLKAAGFSGYLNKPIDQSILYNSLLTITGVNSPDQSLITAYSAREYPKFKARILVVEDNPVNQKVAQGLLKKFGVQVDLAANGQEALHSLEHLPFDLVLMDCQMPVMDGYEATQQIRLEDSKVLDRGIPIIAMTANSMQGDKEKCLAAGMDDFISKPVSPSKLQEALTRWLSEFKS</sequence>
<organism evidence="18 19">
    <name type="scientific">Psychrosphaera saromensis</name>
    <dbReference type="NCBI Taxonomy" id="716813"/>
    <lineage>
        <taxon>Bacteria</taxon>
        <taxon>Pseudomonadati</taxon>
        <taxon>Pseudomonadota</taxon>
        <taxon>Gammaproteobacteria</taxon>
        <taxon>Alteromonadales</taxon>
        <taxon>Pseudoalteromonadaceae</taxon>
        <taxon>Psychrosphaera</taxon>
    </lineage>
</organism>
<dbReference type="InterPro" id="IPR000700">
    <property type="entry name" value="PAS-assoc_C"/>
</dbReference>
<dbReference type="AlphaFoldDB" id="A0A2S7UUC0"/>
<dbReference type="SUPFAM" id="SSF47384">
    <property type="entry name" value="Homodimeric domain of signal transducing histidine kinase"/>
    <property type="match status" value="1"/>
</dbReference>
<dbReference type="EC" id="2.7.13.3" evidence="2"/>
<dbReference type="PROSITE" id="PS50112">
    <property type="entry name" value="PAS"/>
    <property type="match status" value="1"/>
</dbReference>
<dbReference type="CDD" id="cd16922">
    <property type="entry name" value="HATPase_EvgS-ArcB-TorS-like"/>
    <property type="match status" value="1"/>
</dbReference>
<feature type="domain" description="PAC" evidence="17">
    <location>
        <begin position="637"/>
        <end position="689"/>
    </location>
</feature>
<evidence type="ECO:0000259" key="16">
    <source>
        <dbReference type="PROSITE" id="PS50112"/>
    </source>
</evidence>
<dbReference type="SMART" id="SM00387">
    <property type="entry name" value="HATPase_c"/>
    <property type="match status" value="1"/>
</dbReference>
<gene>
    <name evidence="18" type="ORF">BTO11_07540</name>
</gene>
<keyword evidence="4" id="KW-0808">Transferase</keyword>
<dbReference type="PANTHER" id="PTHR45339">
    <property type="entry name" value="HYBRID SIGNAL TRANSDUCTION HISTIDINE KINASE J"/>
    <property type="match status" value="1"/>
</dbReference>
<dbReference type="GO" id="GO:0005524">
    <property type="term" value="F:ATP binding"/>
    <property type="evidence" value="ECO:0007669"/>
    <property type="project" value="UniProtKB-KW"/>
</dbReference>
<feature type="domain" description="PAS" evidence="16">
    <location>
        <begin position="579"/>
        <end position="620"/>
    </location>
</feature>
<dbReference type="InterPro" id="IPR000014">
    <property type="entry name" value="PAS"/>
</dbReference>
<dbReference type="PRINTS" id="PR00344">
    <property type="entry name" value="BCTRLSENSOR"/>
</dbReference>
<dbReference type="OrthoDB" id="9810730at2"/>
<dbReference type="InterPro" id="IPR003594">
    <property type="entry name" value="HATPase_dom"/>
</dbReference>
<evidence type="ECO:0000256" key="9">
    <source>
        <dbReference type="ARBA" id="ARBA00064003"/>
    </source>
</evidence>
<dbReference type="CDD" id="cd01007">
    <property type="entry name" value="PBP2_BvgS_HisK_like"/>
    <property type="match status" value="1"/>
</dbReference>
<dbReference type="SUPFAM" id="SSF55874">
    <property type="entry name" value="ATPase domain of HSP90 chaperone/DNA topoisomerase II/histidine kinase"/>
    <property type="match status" value="1"/>
</dbReference>
<dbReference type="SMART" id="SM00448">
    <property type="entry name" value="REC"/>
    <property type="match status" value="2"/>
</dbReference>
<evidence type="ECO:0000256" key="5">
    <source>
        <dbReference type="ARBA" id="ARBA00022741"/>
    </source>
</evidence>
<evidence type="ECO:0000256" key="12">
    <source>
        <dbReference type="SAM" id="MobiDB-lite"/>
    </source>
</evidence>
<keyword evidence="6" id="KW-0418">Kinase</keyword>
<dbReference type="CDD" id="cd17546">
    <property type="entry name" value="REC_hyHK_CKI1_RcsC-like"/>
    <property type="match status" value="2"/>
</dbReference>
<dbReference type="GO" id="GO:0000155">
    <property type="term" value="F:phosphorelay sensor kinase activity"/>
    <property type="evidence" value="ECO:0007669"/>
    <property type="project" value="InterPro"/>
</dbReference>
<dbReference type="SUPFAM" id="SSF52172">
    <property type="entry name" value="CheY-like"/>
    <property type="match status" value="2"/>
</dbReference>
<dbReference type="SUPFAM" id="SSF55785">
    <property type="entry name" value="PYP-like sensor domain (PAS domain)"/>
    <property type="match status" value="1"/>
</dbReference>
<dbReference type="PANTHER" id="PTHR45339:SF1">
    <property type="entry name" value="HYBRID SIGNAL TRANSDUCTION HISTIDINE KINASE J"/>
    <property type="match status" value="1"/>
</dbReference>
<feature type="modified residue" description="4-aspartylphosphate" evidence="11">
    <location>
        <position position="1140"/>
    </location>
</feature>
<evidence type="ECO:0000259" key="14">
    <source>
        <dbReference type="PROSITE" id="PS50109"/>
    </source>
</evidence>
<feature type="modified residue" description="4-aspartylphosphate" evidence="11">
    <location>
        <position position="999"/>
    </location>
</feature>